<dbReference type="PANTHER" id="PTHR34228">
    <property type="entry name" value="PROTEIN CBG09474-RELATED"/>
    <property type="match status" value="1"/>
</dbReference>
<reference evidence="3" key="1">
    <citation type="submission" date="2022-11" db="UniProtKB">
        <authorList>
            <consortium name="WormBaseParasite"/>
        </authorList>
    </citation>
    <scope>IDENTIFICATION</scope>
</reference>
<feature type="chain" id="PRO_5038123426" evidence="1">
    <location>
        <begin position="23"/>
        <end position="481"/>
    </location>
</feature>
<dbReference type="AlphaFoldDB" id="A0A915LFR3"/>
<evidence type="ECO:0000313" key="3">
    <source>
        <dbReference type="WBParaSite" id="scaffold11521_cov238.g15654"/>
    </source>
</evidence>
<protein>
    <submittedName>
        <fullName evidence="3">Uncharacterized protein</fullName>
    </submittedName>
</protein>
<dbReference type="WBParaSite" id="scaffold11521_cov238.g15654">
    <property type="protein sequence ID" value="scaffold11521_cov238.g15654"/>
    <property type="gene ID" value="scaffold11521_cov238.g15654"/>
</dbReference>
<feature type="signal peptide" evidence="1">
    <location>
        <begin position="1"/>
        <end position="22"/>
    </location>
</feature>
<name>A0A915LFR3_MELJA</name>
<evidence type="ECO:0000313" key="2">
    <source>
        <dbReference type="Proteomes" id="UP000887561"/>
    </source>
</evidence>
<dbReference type="InterPro" id="IPR053322">
    <property type="entry name" value="PLA2-like"/>
</dbReference>
<organism evidence="2 3">
    <name type="scientific">Meloidogyne javanica</name>
    <name type="common">Root-knot nematode worm</name>
    <dbReference type="NCBI Taxonomy" id="6303"/>
    <lineage>
        <taxon>Eukaryota</taxon>
        <taxon>Metazoa</taxon>
        <taxon>Ecdysozoa</taxon>
        <taxon>Nematoda</taxon>
        <taxon>Chromadorea</taxon>
        <taxon>Rhabditida</taxon>
        <taxon>Tylenchina</taxon>
        <taxon>Tylenchomorpha</taxon>
        <taxon>Tylenchoidea</taxon>
        <taxon>Meloidogynidae</taxon>
        <taxon>Meloidogyninae</taxon>
        <taxon>Meloidogyne</taxon>
        <taxon>Meloidogyne incognita group</taxon>
    </lineage>
</organism>
<keyword evidence="2" id="KW-1185">Reference proteome</keyword>
<proteinExistence type="predicted"/>
<evidence type="ECO:0000256" key="1">
    <source>
        <dbReference type="SAM" id="SignalP"/>
    </source>
</evidence>
<dbReference type="Proteomes" id="UP000887561">
    <property type="component" value="Unplaced"/>
</dbReference>
<accession>A0A915LFR3</accession>
<sequence>MFSLNIIPILLLLPLLFTKIKSFETFANTKSSNTQKLNLSQFIPEDAQQNQNPEAFANKGFGDTQKVDLNQFITEDAKQNTDLVESNFGKIKSHQEQSKHRQTKEEYENHYLMHDYCNMFLPHLEHPKLATDEKNSFDLWIEHVTKTCIAEKDFMNADGCDKESEFQIKKDELRVKMFKDGKTQFRCTVPTEQAKVGEIVAMIRISPNHFYLLAGFLLHRFFIFIYAPDGNYTIPTSYDTHIISSTNKTINGKGVMNYLMRGVHPIFNETIEDGDGGKLNLFDTFGIIKTYDRYVTTVKKMTGMKNTLYLLEGVNKDVPFVESFPIDLYDRTRGRFKASLGPGEKFQCGPSFASPVTHQAAKLACYNKTAEVNECCIEITACYDRCDEKEKCDNKFCDCLEKTAEDNIACLFGQQGVCSIVRSAGYITYVTSGYKCVAQAVIDGVSYAVKEGIGWNEIKSVWNGAKTAGKSLARIASGLFG</sequence>
<keyword evidence="1" id="KW-0732">Signal</keyword>